<evidence type="ECO:0008006" key="3">
    <source>
        <dbReference type="Google" id="ProtNLM"/>
    </source>
</evidence>
<reference evidence="1 2" key="1">
    <citation type="submission" date="2017-03" db="EMBL/GenBank/DDBJ databases">
        <title>Complete genome sequence of Blastomonas fulva degrading microcsystin LR.</title>
        <authorList>
            <person name="Lee H.-g."/>
            <person name="Jin L."/>
            <person name="oh H.-M."/>
        </authorList>
    </citation>
    <scope>NUCLEOTIDE SEQUENCE [LARGE SCALE GENOMIC DNA]</scope>
    <source>
        <strain evidence="1 2">T2</strain>
    </source>
</reference>
<accession>A0ABN5B3V9</accession>
<gene>
    <name evidence="1" type="ORF">B5J99_06700</name>
</gene>
<protein>
    <recommendedName>
        <fullName evidence="3">DNA-binding protein</fullName>
    </recommendedName>
</protein>
<dbReference type="EMBL" id="CP020083">
    <property type="protein sequence ID" value="ASR51193.1"/>
    <property type="molecule type" value="Genomic_DNA"/>
</dbReference>
<dbReference type="GeneID" id="303485268"/>
<dbReference type="Pfam" id="PF02620">
    <property type="entry name" value="YceD"/>
    <property type="match status" value="1"/>
</dbReference>
<name>A0ABN5B3V9_9SPHN</name>
<organism evidence="1 2">
    <name type="scientific">Blastomonas fulva</name>
    <dbReference type="NCBI Taxonomy" id="1550728"/>
    <lineage>
        <taxon>Bacteria</taxon>
        <taxon>Pseudomonadati</taxon>
        <taxon>Pseudomonadota</taxon>
        <taxon>Alphaproteobacteria</taxon>
        <taxon>Sphingomonadales</taxon>
        <taxon>Sphingomonadaceae</taxon>
        <taxon>Blastomonas</taxon>
    </lineage>
</organism>
<proteinExistence type="predicted"/>
<sequence length="177" mass="18993">MQPPVEFSRPVDLRALPRQQIDLVANKTERAALARRFFIVSIDALKATATVEETDRGVEVRGTITAILVQSCAISAEDFPVRIASDYRLRFVPEADYEAAMQAAGDEVELAADDLDTIAYSGSTLDLGEAIAQTLALEIDPFAEGPGADAARAEYGFSTPEDSGPFAALKALQTKKS</sequence>
<dbReference type="InterPro" id="IPR003772">
    <property type="entry name" value="YceD"/>
</dbReference>
<evidence type="ECO:0000313" key="2">
    <source>
        <dbReference type="Proteomes" id="UP000258016"/>
    </source>
</evidence>
<dbReference type="Proteomes" id="UP000258016">
    <property type="component" value="Chromosome"/>
</dbReference>
<evidence type="ECO:0000313" key="1">
    <source>
        <dbReference type="EMBL" id="ASR51193.1"/>
    </source>
</evidence>
<keyword evidence="2" id="KW-1185">Reference proteome</keyword>
<dbReference type="RefSeq" id="WP_117351957.1">
    <property type="nucleotide sequence ID" value="NZ_CP020083.1"/>
</dbReference>